<accession>A0ABW8LBT9</accession>
<dbReference type="GO" id="GO:0016301">
    <property type="term" value="F:kinase activity"/>
    <property type="evidence" value="ECO:0007669"/>
    <property type="project" value="UniProtKB-KW"/>
</dbReference>
<dbReference type="Pfam" id="PF07730">
    <property type="entry name" value="HisKA_3"/>
    <property type="match status" value="1"/>
</dbReference>
<dbReference type="Gene3D" id="1.20.5.1930">
    <property type="match status" value="1"/>
</dbReference>
<feature type="transmembrane region" description="Helical" evidence="10">
    <location>
        <begin position="32"/>
        <end position="50"/>
    </location>
</feature>
<evidence type="ECO:0000313" key="13">
    <source>
        <dbReference type="Proteomes" id="UP001620295"/>
    </source>
</evidence>
<name>A0ABW8LBT9_9ACTN</name>
<evidence type="ECO:0000256" key="3">
    <source>
        <dbReference type="ARBA" id="ARBA00022553"/>
    </source>
</evidence>
<keyword evidence="10" id="KW-0812">Transmembrane</keyword>
<evidence type="ECO:0000256" key="1">
    <source>
        <dbReference type="ARBA" id="ARBA00000085"/>
    </source>
</evidence>
<keyword evidence="9" id="KW-0175">Coiled coil</keyword>
<dbReference type="InterPro" id="IPR011712">
    <property type="entry name" value="Sig_transdc_His_kin_sub3_dim/P"/>
</dbReference>
<keyword evidence="5" id="KW-0547">Nucleotide-binding</keyword>
<dbReference type="PANTHER" id="PTHR24421">
    <property type="entry name" value="NITRATE/NITRITE SENSOR PROTEIN NARX-RELATED"/>
    <property type="match status" value="1"/>
</dbReference>
<feature type="transmembrane region" description="Helical" evidence="10">
    <location>
        <begin position="121"/>
        <end position="139"/>
    </location>
</feature>
<dbReference type="InterPro" id="IPR050482">
    <property type="entry name" value="Sensor_HK_TwoCompSys"/>
</dbReference>
<proteinExistence type="predicted"/>
<reference evidence="12 13" key="1">
    <citation type="submission" date="2024-11" db="EMBL/GenBank/DDBJ databases">
        <title>The Natural Products Discovery Center: Release of the First 8490 Sequenced Strains for Exploring Actinobacteria Biosynthetic Diversity.</title>
        <authorList>
            <person name="Kalkreuter E."/>
            <person name="Kautsar S.A."/>
            <person name="Yang D."/>
            <person name="Bader C.D."/>
            <person name="Teijaro C.N."/>
            <person name="Fluegel L."/>
            <person name="Davis C.M."/>
            <person name="Simpson J.R."/>
            <person name="Lauterbach L."/>
            <person name="Steele A.D."/>
            <person name="Gui C."/>
            <person name="Meng S."/>
            <person name="Li G."/>
            <person name="Viehrig K."/>
            <person name="Ye F."/>
            <person name="Su P."/>
            <person name="Kiefer A.F."/>
            <person name="Nichols A."/>
            <person name="Cepeda A.J."/>
            <person name="Yan W."/>
            <person name="Fan B."/>
            <person name="Jiang Y."/>
            <person name="Adhikari A."/>
            <person name="Zheng C.-J."/>
            <person name="Schuster L."/>
            <person name="Cowan T.M."/>
            <person name="Smanski M.J."/>
            <person name="Chevrette M.G."/>
            <person name="De Carvalho L.P.S."/>
            <person name="Shen B."/>
        </authorList>
    </citation>
    <scope>NUCLEOTIDE SEQUENCE [LARGE SCALE GENOMIC DNA]</scope>
    <source>
        <strain evidence="12 13">NPDC020863</strain>
    </source>
</reference>
<dbReference type="SUPFAM" id="SSF55874">
    <property type="entry name" value="ATPase domain of HSP90 chaperone/DNA topoisomerase II/histidine kinase"/>
    <property type="match status" value="1"/>
</dbReference>
<organism evidence="12 13">
    <name type="scientific">Streptomyces milbemycinicus</name>
    <dbReference type="NCBI Taxonomy" id="476552"/>
    <lineage>
        <taxon>Bacteria</taxon>
        <taxon>Bacillati</taxon>
        <taxon>Actinomycetota</taxon>
        <taxon>Actinomycetes</taxon>
        <taxon>Kitasatosporales</taxon>
        <taxon>Streptomycetaceae</taxon>
        <taxon>Streptomyces</taxon>
    </lineage>
</organism>
<keyword evidence="10" id="KW-0472">Membrane</keyword>
<evidence type="ECO:0000313" key="12">
    <source>
        <dbReference type="EMBL" id="MFK4263388.1"/>
    </source>
</evidence>
<evidence type="ECO:0000256" key="2">
    <source>
        <dbReference type="ARBA" id="ARBA00012438"/>
    </source>
</evidence>
<dbReference type="RefSeq" id="WP_404745342.1">
    <property type="nucleotide sequence ID" value="NZ_JBJDQH010000001.1"/>
</dbReference>
<gene>
    <name evidence="12" type="ORF">ACI2L5_00395</name>
</gene>
<comment type="catalytic activity">
    <reaction evidence="1">
        <text>ATP + protein L-histidine = ADP + protein N-phospho-L-histidine.</text>
        <dbReference type="EC" id="2.7.13.3"/>
    </reaction>
</comment>
<feature type="domain" description="Signal transduction histidine kinase subgroup 3 dimerisation and phosphoacceptor" evidence="11">
    <location>
        <begin position="170"/>
        <end position="233"/>
    </location>
</feature>
<dbReference type="EMBL" id="JBJDQH010000001">
    <property type="protein sequence ID" value="MFK4263388.1"/>
    <property type="molecule type" value="Genomic_DNA"/>
</dbReference>
<keyword evidence="3" id="KW-0597">Phosphoprotein</keyword>
<feature type="coiled-coil region" evidence="9">
    <location>
        <begin position="138"/>
        <end position="178"/>
    </location>
</feature>
<feature type="transmembrane region" description="Helical" evidence="10">
    <location>
        <begin position="56"/>
        <end position="80"/>
    </location>
</feature>
<keyword evidence="7" id="KW-0067">ATP-binding</keyword>
<dbReference type="PANTHER" id="PTHR24421:SF10">
    <property type="entry name" value="NITRATE_NITRITE SENSOR PROTEIN NARQ"/>
    <property type="match status" value="1"/>
</dbReference>
<evidence type="ECO:0000256" key="9">
    <source>
        <dbReference type="SAM" id="Coils"/>
    </source>
</evidence>
<evidence type="ECO:0000256" key="8">
    <source>
        <dbReference type="ARBA" id="ARBA00023012"/>
    </source>
</evidence>
<dbReference type="Proteomes" id="UP001620295">
    <property type="component" value="Unassembled WGS sequence"/>
</dbReference>
<keyword evidence="13" id="KW-1185">Reference proteome</keyword>
<sequence>MSLLPLGRSLPAAAVVAADTALFVAAHHGGPLPWAAVAYALAVAAVVVLGERAPAAAFTAALLLAALTGGSYVLLLWAGYGAGSRAPTGRDTAQVAGAVLGWLAIRLLVRPADAPAVPQLVSIFVVFVALPLLVGRYLAQHRRLVAELGRRNRRLRRERELLAERERLRERLRIARDMHDSLGHRLSLVSVQAAALEVAELPSAQREAVRQLAGTARGAMDELHELVGALRGTDETAARAPGAEAIDEVVAEFRAAGVPVTLRRGGGKPRPLPPAAGEAVYRVVEEGLTNAAKHAPGRPVTVSVTWEPDALLVTVVNPVAGGEVALGEAAGGGHGLRGLDERMRQVGGFVDHRLSDGGFRLVAMVPTAPDTAADADTATDAVSALDRDLDGDEGGAGVGGLRTVALGFATAAVMFVVLPVGMLLGVG</sequence>
<keyword evidence="4" id="KW-0808">Transferase</keyword>
<keyword evidence="10" id="KW-1133">Transmembrane helix</keyword>
<keyword evidence="6 12" id="KW-0418">Kinase</keyword>
<dbReference type="EC" id="2.7.13.3" evidence="2"/>
<dbReference type="InterPro" id="IPR036890">
    <property type="entry name" value="HATPase_C_sf"/>
</dbReference>
<evidence type="ECO:0000256" key="5">
    <source>
        <dbReference type="ARBA" id="ARBA00022741"/>
    </source>
</evidence>
<dbReference type="CDD" id="cd16917">
    <property type="entry name" value="HATPase_UhpB-NarQ-NarX-like"/>
    <property type="match status" value="1"/>
</dbReference>
<evidence type="ECO:0000256" key="4">
    <source>
        <dbReference type="ARBA" id="ARBA00022679"/>
    </source>
</evidence>
<evidence type="ECO:0000259" key="11">
    <source>
        <dbReference type="Pfam" id="PF07730"/>
    </source>
</evidence>
<dbReference type="Gene3D" id="3.30.565.10">
    <property type="entry name" value="Histidine kinase-like ATPase, C-terminal domain"/>
    <property type="match status" value="1"/>
</dbReference>
<keyword evidence="8" id="KW-0902">Two-component regulatory system</keyword>
<feature type="transmembrane region" description="Helical" evidence="10">
    <location>
        <begin position="404"/>
        <end position="426"/>
    </location>
</feature>
<comment type="caution">
    <text evidence="12">The sequence shown here is derived from an EMBL/GenBank/DDBJ whole genome shotgun (WGS) entry which is preliminary data.</text>
</comment>
<protein>
    <recommendedName>
        <fullName evidence="2">histidine kinase</fullName>
        <ecNumber evidence="2">2.7.13.3</ecNumber>
    </recommendedName>
</protein>
<evidence type="ECO:0000256" key="6">
    <source>
        <dbReference type="ARBA" id="ARBA00022777"/>
    </source>
</evidence>
<evidence type="ECO:0000256" key="10">
    <source>
        <dbReference type="SAM" id="Phobius"/>
    </source>
</evidence>
<evidence type="ECO:0000256" key="7">
    <source>
        <dbReference type="ARBA" id="ARBA00022840"/>
    </source>
</evidence>